<name>A0A9K3PVY5_9STRA</name>
<comment type="caution">
    <text evidence="2">The sequence shown here is derived from an EMBL/GenBank/DDBJ whole genome shotgun (WGS) entry which is preliminary data.</text>
</comment>
<feature type="compositionally biased region" description="Polar residues" evidence="1">
    <location>
        <begin position="190"/>
        <end position="220"/>
    </location>
</feature>
<dbReference type="AlphaFoldDB" id="A0A9K3PVY5"/>
<protein>
    <submittedName>
        <fullName evidence="2">Uncharacterized protein</fullName>
    </submittedName>
</protein>
<evidence type="ECO:0000256" key="1">
    <source>
        <dbReference type="SAM" id="MobiDB-lite"/>
    </source>
</evidence>
<dbReference type="OrthoDB" id="10655151at2759"/>
<feature type="region of interest" description="Disordered" evidence="1">
    <location>
        <begin position="296"/>
        <end position="349"/>
    </location>
</feature>
<feature type="region of interest" description="Disordered" evidence="1">
    <location>
        <begin position="1"/>
        <end position="253"/>
    </location>
</feature>
<keyword evidence="3" id="KW-1185">Reference proteome</keyword>
<feature type="compositionally biased region" description="Low complexity" evidence="1">
    <location>
        <begin position="92"/>
        <end position="119"/>
    </location>
</feature>
<evidence type="ECO:0000313" key="2">
    <source>
        <dbReference type="EMBL" id="KAG7359174.1"/>
    </source>
</evidence>
<feature type="compositionally biased region" description="Polar residues" evidence="1">
    <location>
        <begin position="585"/>
        <end position="597"/>
    </location>
</feature>
<feature type="region of interest" description="Disordered" evidence="1">
    <location>
        <begin position="383"/>
        <end position="412"/>
    </location>
</feature>
<feature type="compositionally biased region" description="Polar residues" evidence="1">
    <location>
        <begin position="383"/>
        <end position="400"/>
    </location>
</feature>
<feature type="compositionally biased region" description="Low complexity" evidence="1">
    <location>
        <begin position="144"/>
        <end position="153"/>
    </location>
</feature>
<feature type="compositionally biased region" description="Low complexity" evidence="1">
    <location>
        <begin position="234"/>
        <end position="253"/>
    </location>
</feature>
<feature type="region of interest" description="Disordered" evidence="1">
    <location>
        <begin position="579"/>
        <end position="634"/>
    </location>
</feature>
<proteinExistence type="predicted"/>
<dbReference type="EMBL" id="JAGRRH010000014">
    <property type="protein sequence ID" value="KAG7359174.1"/>
    <property type="molecule type" value="Genomic_DNA"/>
</dbReference>
<reference evidence="2" key="1">
    <citation type="journal article" date="2021" name="Sci. Rep.">
        <title>Diploid genomic architecture of Nitzschia inconspicua, an elite biomass production diatom.</title>
        <authorList>
            <person name="Oliver A."/>
            <person name="Podell S."/>
            <person name="Pinowska A."/>
            <person name="Traller J.C."/>
            <person name="Smith S.R."/>
            <person name="McClure R."/>
            <person name="Beliaev A."/>
            <person name="Bohutskyi P."/>
            <person name="Hill E.A."/>
            <person name="Rabines A."/>
            <person name="Zheng H."/>
            <person name="Allen L.Z."/>
            <person name="Kuo A."/>
            <person name="Grigoriev I.V."/>
            <person name="Allen A.E."/>
            <person name="Hazlebeck D."/>
            <person name="Allen E.E."/>
        </authorList>
    </citation>
    <scope>NUCLEOTIDE SEQUENCE</scope>
    <source>
        <strain evidence="2">Hildebrandi</strain>
    </source>
</reference>
<feature type="compositionally biased region" description="Polar residues" evidence="1">
    <location>
        <begin position="20"/>
        <end position="29"/>
    </location>
</feature>
<feature type="compositionally biased region" description="Polar residues" evidence="1">
    <location>
        <begin position="606"/>
        <end position="627"/>
    </location>
</feature>
<feature type="compositionally biased region" description="Low complexity" evidence="1">
    <location>
        <begin position="172"/>
        <end position="189"/>
    </location>
</feature>
<accession>A0A9K3PVY5</accession>
<feature type="compositionally biased region" description="Polar residues" evidence="1">
    <location>
        <begin position="41"/>
        <end position="51"/>
    </location>
</feature>
<reference evidence="2" key="2">
    <citation type="submission" date="2021-04" db="EMBL/GenBank/DDBJ databases">
        <authorList>
            <person name="Podell S."/>
        </authorList>
    </citation>
    <scope>NUCLEOTIDE SEQUENCE</scope>
    <source>
        <strain evidence="2">Hildebrandi</strain>
    </source>
</reference>
<sequence>MELGDESTDKVGDGRLPTTMGASTANRKTLSTKEAVEATPGNASNSNTELEVSSVKAPSPTKGETASAVKTSDLAASSVAAETDSKQDPLESTTTTSLQPTSTVGTEPTTTKLPTTMSTKADENDSRSVPPQEETSSSAKNLHSSSTITSTTTAEKAEPTKLPSPKEVGMGPPTTSTTIAATTLKTPQTVTKSTVSLQKTSPSTDTSIEQPSKQSTTMDRNSLEAGSRTSVPVSNTTLSTATTPAGGAARPAANLNPEEAVKVMVNNIITLLETRGPLTMGQLEYNLQPLHTEKSPLFGMDVSSGSNDESGDGSIVNTAGSTGDAISDAPTDSKVVDDKSSSPLKGSDASAPRYKKLIAGNDVPDIVELLVALGVIQQEDIQTSISSGEGQKSADGSPQQGPREPRYAIAGGRPRQFVVTPSNVLAETAKAYDEIDASLKRQELLREALDPATSDKRAAQILEQIAMQYPQAVADDPVYLTALRNMHIDVVAVLGKHKSIQGTSGSAVTGGASGGGEKASMKKRVPNQQGRIQGTKRGREAGAVGGSKRPKKSNTLAVETNHKSVESGIDLEGKVASNVDHSETKTSVGETTKTSTAGIAIRETTPIVTTPSSNSATQSDPVGTASDNMKAAAN</sequence>
<dbReference type="Proteomes" id="UP000693970">
    <property type="component" value="Unassembled WGS sequence"/>
</dbReference>
<feature type="compositionally biased region" description="Low complexity" evidence="1">
    <location>
        <begin position="301"/>
        <end position="314"/>
    </location>
</feature>
<evidence type="ECO:0000313" key="3">
    <source>
        <dbReference type="Proteomes" id="UP000693970"/>
    </source>
</evidence>
<feature type="region of interest" description="Disordered" evidence="1">
    <location>
        <begin position="501"/>
        <end position="557"/>
    </location>
</feature>
<organism evidence="2 3">
    <name type="scientific">Nitzschia inconspicua</name>
    <dbReference type="NCBI Taxonomy" id="303405"/>
    <lineage>
        <taxon>Eukaryota</taxon>
        <taxon>Sar</taxon>
        <taxon>Stramenopiles</taxon>
        <taxon>Ochrophyta</taxon>
        <taxon>Bacillariophyta</taxon>
        <taxon>Bacillariophyceae</taxon>
        <taxon>Bacillariophycidae</taxon>
        <taxon>Bacillariales</taxon>
        <taxon>Bacillariaceae</taxon>
        <taxon>Nitzschia</taxon>
    </lineage>
</organism>
<feature type="compositionally biased region" description="Polar residues" evidence="1">
    <location>
        <begin position="127"/>
        <end position="143"/>
    </location>
</feature>
<gene>
    <name evidence="2" type="ORF">IV203_015763</name>
</gene>